<comment type="caution">
    <text evidence="1">The sequence shown here is derived from an EMBL/GenBank/DDBJ whole genome shotgun (WGS) entry which is preliminary data.</text>
</comment>
<dbReference type="EMBL" id="PKLZ01000003">
    <property type="protein sequence ID" value="PLW83422.1"/>
    <property type="molecule type" value="Genomic_DNA"/>
</dbReference>
<dbReference type="OrthoDB" id="36722at2"/>
<evidence type="ECO:0008006" key="3">
    <source>
        <dbReference type="Google" id="ProtNLM"/>
    </source>
</evidence>
<organism evidence="1 2">
    <name type="scientific">Kineobactrum sediminis</name>
    <dbReference type="NCBI Taxonomy" id="1905677"/>
    <lineage>
        <taxon>Bacteria</taxon>
        <taxon>Pseudomonadati</taxon>
        <taxon>Pseudomonadota</taxon>
        <taxon>Gammaproteobacteria</taxon>
        <taxon>Cellvibrionales</taxon>
        <taxon>Halieaceae</taxon>
        <taxon>Kineobactrum</taxon>
    </lineage>
</organism>
<proteinExistence type="predicted"/>
<dbReference type="Proteomes" id="UP000234845">
    <property type="component" value="Unassembled WGS sequence"/>
</dbReference>
<accession>A0A2N5Y4X2</accession>
<gene>
    <name evidence="1" type="ORF">CWI75_07425</name>
</gene>
<reference evidence="2" key="1">
    <citation type="submission" date="2017-11" db="EMBL/GenBank/DDBJ databases">
        <title>The draft genome sequence of Chromatocurvus sp. F02.</title>
        <authorList>
            <person name="Du Z.-J."/>
            <person name="Chang Y.-Q."/>
        </authorList>
    </citation>
    <scope>NUCLEOTIDE SEQUENCE [LARGE SCALE GENOMIC DNA]</scope>
    <source>
        <strain evidence="2">F02</strain>
    </source>
</reference>
<protein>
    <recommendedName>
        <fullName evidence="3">Phospholipase</fullName>
    </recommendedName>
</protein>
<dbReference type="InterPro" id="IPR008947">
    <property type="entry name" value="PLipase_C/P1_nuclease_dom_sf"/>
</dbReference>
<keyword evidence="2" id="KW-1185">Reference proteome</keyword>
<sequence length="430" mass="47331">MLTSSLSMAWSDHATLAWPLLRAMPEVAAAPPLEVETLQTFLTAQAQPVAQLLGEHEQWARTSMPHYAPLPDELTFTPSAEGEALERSFLEAIRVNPTRSYQPYRQMMAYEALSATDSIIDVSELTFLRGTIESNRSRYVKLGSGDTVPAASVVASASDEPDFGLDIGLYEDNGTEHGARYGFGVQPFGNPNLEYSSQAPFHMGFYHLDWLSQRAQPGLLVTYPMYRTELYRKLATLAFAGGHDYWGWRFMGWGLHYVGDLAQPYHAVPLPGIGLVESLWTVVTSQVGAAIQLVSNRHGVIEAFQMGVVTNAVQARHWEHPTLSQVAQLQATKPWTSSTLVDDLALSSVQGAPGLDGALERWVPPKLVSDATFEFSQSPEEADILSVIGSYHPDSGAELEKALNQQMGRFSYFAQAWIRSIIQTQGIEPG</sequence>
<dbReference type="SUPFAM" id="SSF48537">
    <property type="entry name" value="Phospholipase C/P1 nuclease"/>
    <property type="match status" value="1"/>
</dbReference>
<evidence type="ECO:0000313" key="2">
    <source>
        <dbReference type="Proteomes" id="UP000234845"/>
    </source>
</evidence>
<evidence type="ECO:0000313" key="1">
    <source>
        <dbReference type="EMBL" id="PLW83422.1"/>
    </source>
</evidence>
<name>A0A2N5Y4X2_9GAMM</name>
<dbReference type="GO" id="GO:0016788">
    <property type="term" value="F:hydrolase activity, acting on ester bonds"/>
    <property type="evidence" value="ECO:0007669"/>
    <property type="project" value="InterPro"/>
</dbReference>
<dbReference type="AlphaFoldDB" id="A0A2N5Y4X2"/>